<dbReference type="Gene3D" id="3.40.50.720">
    <property type="entry name" value="NAD(P)-binding Rossmann-like Domain"/>
    <property type="match status" value="1"/>
</dbReference>
<dbReference type="InterPro" id="IPR001509">
    <property type="entry name" value="Epimerase_deHydtase"/>
</dbReference>
<proteinExistence type="predicted"/>
<dbReference type="PANTHER" id="PTHR43245">
    <property type="entry name" value="BIFUNCTIONAL POLYMYXIN RESISTANCE PROTEIN ARNA"/>
    <property type="match status" value="1"/>
</dbReference>
<dbReference type="EMBL" id="VCEJ01000005">
    <property type="protein sequence ID" value="TLU99369.1"/>
    <property type="molecule type" value="Genomic_DNA"/>
</dbReference>
<evidence type="ECO:0000313" key="2">
    <source>
        <dbReference type="EMBL" id="TLU99369.1"/>
    </source>
</evidence>
<dbReference type="Proteomes" id="UP000306402">
    <property type="component" value="Unassembled WGS sequence"/>
</dbReference>
<gene>
    <name evidence="2" type="ORF">FEN17_22665</name>
</gene>
<organism evidence="2 3">
    <name type="scientific">Dyadobacter luticola</name>
    <dbReference type="NCBI Taxonomy" id="1979387"/>
    <lineage>
        <taxon>Bacteria</taxon>
        <taxon>Pseudomonadati</taxon>
        <taxon>Bacteroidota</taxon>
        <taxon>Cytophagia</taxon>
        <taxon>Cytophagales</taxon>
        <taxon>Spirosomataceae</taxon>
        <taxon>Dyadobacter</taxon>
    </lineage>
</organism>
<dbReference type="Pfam" id="PF01370">
    <property type="entry name" value="Epimerase"/>
    <property type="match status" value="1"/>
</dbReference>
<keyword evidence="3" id="KW-1185">Reference proteome</keyword>
<evidence type="ECO:0000259" key="1">
    <source>
        <dbReference type="Pfam" id="PF01370"/>
    </source>
</evidence>
<accession>A0A5R9KTA9</accession>
<feature type="domain" description="NAD-dependent epimerase/dehydratase" evidence="1">
    <location>
        <begin position="5"/>
        <end position="240"/>
    </location>
</feature>
<dbReference type="AlphaFoldDB" id="A0A5R9KTA9"/>
<dbReference type="InterPro" id="IPR036291">
    <property type="entry name" value="NAD(P)-bd_dom_sf"/>
</dbReference>
<comment type="caution">
    <text evidence="2">The sequence shown here is derived from an EMBL/GenBank/DDBJ whole genome shotgun (WGS) entry which is preliminary data.</text>
</comment>
<dbReference type="PANTHER" id="PTHR43245:SF58">
    <property type="entry name" value="BLL5923 PROTEIN"/>
    <property type="match status" value="1"/>
</dbReference>
<protein>
    <submittedName>
        <fullName evidence="2">NAD-dependent epimerase/dehydratase family protein</fullName>
    </submittedName>
</protein>
<dbReference type="InterPro" id="IPR050177">
    <property type="entry name" value="Lipid_A_modif_metabolic_enz"/>
</dbReference>
<dbReference type="RefSeq" id="WP_138367658.1">
    <property type="nucleotide sequence ID" value="NZ_VCEJ01000005.1"/>
</dbReference>
<dbReference type="SUPFAM" id="SSF51735">
    <property type="entry name" value="NAD(P)-binding Rossmann-fold domains"/>
    <property type="match status" value="1"/>
</dbReference>
<dbReference type="OrthoDB" id="1490291at2"/>
<evidence type="ECO:0000313" key="3">
    <source>
        <dbReference type="Proteomes" id="UP000306402"/>
    </source>
</evidence>
<name>A0A5R9KTA9_9BACT</name>
<reference evidence="2 3" key="1">
    <citation type="submission" date="2019-05" db="EMBL/GenBank/DDBJ databases">
        <authorList>
            <person name="Qu J.-H."/>
        </authorList>
    </citation>
    <scope>NUCLEOTIDE SEQUENCE [LARGE SCALE GENOMIC DNA]</scope>
    <source>
        <strain evidence="2 3">T17</strain>
    </source>
</reference>
<sequence length="342" mass="38122">MKEKVLITGASGFIGYHLAEAALEAGMEVHAMVRPTSDLTSLKELQVAQEQSGKPDALVFVNADFSSKLSLKTLLEEGQYTSIIHAAGVTKAKSAEAYNLVNAGYTLNLAQAAMSSDIPLRRFVFLSSLAAIGPLAYSEEQPITERTSPVPVTDYGRSKLLAEQYLEQVNGLPLSIIRPTAVYGPGEKDLFVLFRTLSKGLDAYIGKRPQRLSFVYVKDLVAATMSALSENKLETTIYNISDGHSYDRYALADRFREISGKHIIRTHLPLFLVKIMAGFMDLLYAFSSRTPVLNREKLKELTAPNWICSIDAARNNLHYQPQYDLRQGLTETLMWYKTNKWL</sequence>